<feature type="domain" description="YgjP-like metallopeptidase" evidence="1">
    <location>
        <begin position="31"/>
        <end position="233"/>
    </location>
</feature>
<dbReference type="PANTHER" id="PTHR30399:SF1">
    <property type="entry name" value="UTP PYROPHOSPHATASE"/>
    <property type="match status" value="1"/>
</dbReference>
<evidence type="ECO:0000259" key="1">
    <source>
        <dbReference type="Pfam" id="PF01863"/>
    </source>
</evidence>
<gene>
    <name evidence="2" type="ORF">ACFFLM_24240</name>
</gene>
<dbReference type="Pfam" id="PF01863">
    <property type="entry name" value="YgjP-like"/>
    <property type="match status" value="1"/>
</dbReference>
<proteinExistence type="predicted"/>
<dbReference type="CDD" id="cd07344">
    <property type="entry name" value="M48_yhfN_like"/>
    <property type="match status" value="1"/>
</dbReference>
<accession>A0ABV6B5M2</accession>
<dbReference type="Gene3D" id="3.30.2010.10">
    <property type="entry name" value="Metalloproteases ('zincins'), catalytic domain"/>
    <property type="match status" value="1"/>
</dbReference>
<reference evidence="2 3" key="1">
    <citation type="submission" date="2024-09" db="EMBL/GenBank/DDBJ databases">
        <authorList>
            <person name="Sun Q."/>
            <person name="Mori K."/>
        </authorList>
    </citation>
    <scope>NUCLEOTIDE SEQUENCE [LARGE SCALE GENOMIC DNA]</scope>
    <source>
        <strain evidence="2 3">JCM 13503</strain>
    </source>
</reference>
<dbReference type="InterPro" id="IPR002725">
    <property type="entry name" value="YgjP-like_metallopeptidase"/>
</dbReference>
<dbReference type="InterPro" id="IPR053136">
    <property type="entry name" value="UTP_pyrophosphatase-like"/>
</dbReference>
<dbReference type="RefSeq" id="WP_380016634.1">
    <property type="nucleotide sequence ID" value="NZ_JBHLYR010000079.1"/>
</dbReference>
<dbReference type="EMBL" id="JBHLYR010000079">
    <property type="protein sequence ID" value="MFB9995064.1"/>
    <property type="molecule type" value="Genomic_DNA"/>
</dbReference>
<keyword evidence="3" id="KW-1185">Reference proteome</keyword>
<name>A0ABV6B5M2_9DEIO</name>
<sequence>MAAGAGSAESRVEGWSVGGVPVRVRRSARRRTLGLQVRPGEVILHAPLQVPDKTLLAFLDAKRDWAAGHLATYAARSPAAATLADGTNLSFLGEPLTLRIHAPGTQLSGTPAERVGRALWVPSDAPETALTHWYKAAALPRYRELVENYAGELGARSLLTSVKVSDTRTRWGSCTADGQIRLHWALARAPLEVTCYVALHEAAHLLEMNHSPRYWAHVTRLMPDHKLQRDWLRLHGHALMKF</sequence>
<evidence type="ECO:0000313" key="2">
    <source>
        <dbReference type="EMBL" id="MFB9995064.1"/>
    </source>
</evidence>
<comment type="caution">
    <text evidence="2">The sequence shown here is derived from an EMBL/GenBank/DDBJ whole genome shotgun (WGS) entry which is preliminary data.</text>
</comment>
<dbReference type="Proteomes" id="UP001589733">
    <property type="component" value="Unassembled WGS sequence"/>
</dbReference>
<evidence type="ECO:0000313" key="3">
    <source>
        <dbReference type="Proteomes" id="UP001589733"/>
    </source>
</evidence>
<dbReference type="PANTHER" id="PTHR30399">
    <property type="entry name" value="UNCHARACTERIZED PROTEIN YGJP"/>
    <property type="match status" value="1"/>
</dbReference>
<organism evidence="2 3">
    <name type="scientific">Deinococcus oregonensis</name>
    <dbReference type="NCBI Taxonomy" id="1805970"/>
    <lineage>
        <taxon>Bacteria</taxon>
        <taxon>Thermotogati</taxon>
        <taxon>Deinococcota</taxon>
        <taxon>Deinococci</taxon>
        <taxon>Deinococcales</taxon>
        <taxon>Deinococcaceae</taxon>
        <taxon>Deinococcus</taxon>
    </lineage>
</organism>
<protein>
    <submittedName>
        <fullName evidence="2">M48 family metallopeptidase</fullName>
    </submittedName>
</protein>